<dbReference type="Proteomes" id="UP000254072">
    <property type="component" value="Unassembled WGS sequence"/>
</dbReference>
<organism evidence="1 2">
    <name type="scientific">Prevotella disiens</name>
    <dbReference type="NCBI Taxonomy" id="28130"/>
    <lineage>
        <taxon>Bacteria</taxon>
        <taxon>Pseudomonadati</taxon>
        <taxon>Bacteroidota</taxon>
        <taxon>Bacteroidia</taxon>
        <taxon>Bacteroidales</taxon>
        <taxon>Prevotellaceae</taxon>
        <taxon>Prevotella</taxon>
    </lineage>
</organism>
<evidence type="ECO:0000313" key="1">
    <source>
        <dbReference type="EMBL" id="SUB86191.1"/>
    </source>
</evidence>
<proteinExistence type="predicted"/>
<reference evidence="1 2" key="1">
    <citation type="submission" date="2018-06" db="EMBL/GenBank/DDBJ databases">
        <authorList>
            <consortium name="Pathogen Informatics"/>
            <person name="Doyle S."/>
        </authorList>
    </citation>
    <scope>NUCLEOTIDE SEQUENCE [LARGE SCALE GENOMIC DNA]</scope>
    <source>
        <strain evidence="1 2">NCTC11157</strain>
    </source>
</reference>
<protein>
    <submittedName>
        <fullName evidence="1">Uncharacterized protein</fullName>
    </submittedName>
</protein>
<sequence>MSYSNVTKDFQGFVDSIDMNYHEIYEFYQASVGNTESSSLFRVEPANGSEDTMIVYEPTNNALRLTPDAAKFLPEWIESNLMEEMDAESFYGMKYAQERDEEREAKGLD</sequence>
<dbReference type="GeneID" id="91083103"/>
<dbReference type="OrthoDB" id="1074731at2"/>
<gene>
    <name evidence="1" type="ORF">NCTC11157_01939</name>
</gene>
<dbReference type="RefSeq" id="WP_005790773.1">
    <property type="nucleotide sequence ID" value="NZ_UGTL01000001.1"/>
</dbReference>
<dbReference type="EMBL" id="UGTL01000001">
    <property type="protein sequence ID" value="SUB86191.1"/>
    <property type="molecule type" value="Genomic_DNA"/>
</dbReference>
<accession>A0A379E1I8</accession>
<dbReference type="AlphaFoldDB" id="A0A379E1I8"/>
<evidence type="ECO:0000313" key="2">
    <source>
        <dbReference type="Proteomes" id="UP000254072"/>
    </source>
</evidence>
<name>A0A379E1I8_9BACT</name>